<name>A0A4R7VYZ1_9PSEU</name>
<feature type="region of interest" description="Disordered" evidence="1">
    <location>
        <begin position="141"/>
        <end position="166"/>
    </location>
</feature>
<dbReference type="EMBL" id="SOCP01000003">
    <property type="protein sequence ID" value="TDV54995.1"/>
    <property type="molecule type" value="Genomic_DNA"/>
</dbReference>
<proteinExistence type="predicted"/>
<evidence type="ECO:0000313" key="3">
    <source>
        <dbReference type="EMBL" id="TDV54995.1"/>
    </source>
</evidence>
<evidence type="ECO:0000256" key="2">
    <source>
        <dbReference type="SAM" id="Phobius"/>
    </source>
</evidence>
<keyword evidence="2" id="KW-0812">Transmembrane</keyword>
<sequence>MWTQKDRIQAYQFLRRRLVSSLVSADANDPRSPSKRVVLGTAIGLAVALLVSAVFGIIGLLAPARAEKWRQGGQVVVEKETGARFVVGDDGLLHPVLNYASARLLAGGDGTATVTVPAKSLSGMPRGVGVGIAGAPDSLPQTGRLSTGPWTRCTRRSPDRPDDAEPISSVLIGRMVGGLALPDGKAILTRLPTGERFLVADGHRHRLPDELAIVALGLAAADVVEVAPPWLNTVPAGRDLKTFDVFGTGSPGPALGGVGTRVGQVLTTGAGELYLVRTDGLSVITETESRLVLGSPGSAGAYPGARPVPLPVTAADVAAAPRSPTRTGGYPRRLPEPLAVGPHATVCADGARIVVGAGMPRTAKPISMSAPGAASEVYVPGGQGAVVAEQPAPGASSGTVYVITDTGIKYPVSGAEARAALGYGNVRPTGVPAAVLGLFPTGATLDPAQARRALAG</sequence>
<dbReference type="GO" id="GO:0005576">
    <property type="term" value="C:extracellular region"/>
    <property type="evidence" value="ECO:0007669"/>
    <property type="project" value="TreeGrafter"/>
</dbReference>
<dbReference type="InterPro" id="IPR007795">
    <property type="entry name" value="T7SS_EccB"/>
</dbReference>
<dbReference type="Proteomes" id="UP000294927">
    <property type="component" value="Unassembled WGS sequence"/>
</dbReference>
<dbReference type="PANTHER" id="PTHR40765">
    <property type="entry name" value="ESX-2 SECRETION SYSTEM ATPASE ECCB2"/>
    <property type="match status" value="1"/>
</dbReference>
<dbReference type="NCBIfam" id="TIGR03919">
    <property type="entry name" value="T7SS_EccB"/>
    <property type="match status" value="1"/>
</dbReference>
<feature type="transmembrane region" description="Helical" evidence="2">
    <location>
        <begin position="37"/>
        <end position="62"/>
    </location>
</feature>
<dbReference type="OrthoDB" id="3847604at2"/>
<dbReference type="RefSeq" id="WP_133902113.1">
    <property type="nucleotide sequence ID" value="NZ_SOCP01000003.1"/>
</dbReference>
<keyword evidence="4" id="KW-1185">Reference proteome</keyword>
<protein>
    <submittedName>
        <fullName evidence="3">Type VII secretion protein EccB</fullName>
    </submittedName>
</protein>
<reference evidence="3 4" key="1">
    <citation type="submission" date="2019-03" db="EMBL/GenBank/DDBJ databases">
        <title>Genomic Encyclopedia of Archaeal and Bacterial Type Strains, Phase II (KMG-II): from individual species to whole genera.</title>
        <authorList>
            <person name="Goeker M."/>
        </authorList>
    </citation>
    <scope>NUCLEOTIDE SEQUENCE [LARGE SCALE GENOMIC DNA]</scope>
    <source>
        <strain evidence="3 4">DSM 45499</strain>
    </source>
</reference>
<comment type="caution">
    <text evidence="3">The sequence shown here is derived from an EMBL/GenBank/DDBJ whole genome shotgun (WGS) entry which is preliminary data.</text>
</comment>
<keyword evidence="2" id="KW-1133">Transmembrane helix</keyword>
<evidence type="ECO:0000313" key="4">
    <source>
        <dbReference type="Proteomes" id="UP000294927"/>
    </source>
</evidence>
<gene>
    <name evidence="3" type="ORF">CLV71_103236</name>
</gene>
<keyword evidence="2" id="KW-0472">Membrane</keyword>
<dbReference type="PANTHER" id="PTHR40765:SF2">
    <property type="entry name" value="ESX-2 SECRETION SYSTEM ATPASE ECCB2"/>
    <property type="match status" value="1"/>
</dbReference>
<dbReference type="Gene3D" id="3.30.2390.20">
    <property type="entry name" value="Type VII secretion system EccB, repeat 1 domain"/>
    <property type="match status" value="1"/>
</dbReference>
<dbReference type="InterPro" id="IPR044857">
    <property type="entry name" value="T7SS_EccB_R1"/>
</dbReference>
<dbReference type="AlphaFoldDB" id="A0A4R7VYZ1"/>
<dbReference type="Pfam" id="PF05108">
    <property type="entry name" value="T7SS_ESX1_EccB"/>
    <property type="match status" value="1"/>
</dbReference>
<organism evidence="3 4">
    <name type="scientific">Actinophytocola oryzae</name>
    <dbReference type="NCBI Taxonomy" id="502181"/>
    <lineage>
        <taxon>Bacteria</taxon>
        <taxon>Bacillati</taxon>
        <taxon>Actinomycetota</taxon>
        <taxon>Actinomycetes</taxon>
        <taxon>Pseudonocardiales</taxon>
        <taxon>Pseudonocardiaceae</taxon>
    </lineage>
</organism>
<accession>A0A4R7VYZ1</accession>
<evidence type="ECO:0000256" key="1">
    <source>
        <dbReference type="SAM" id="MobiDB-lite"/>
    </source>
</evidence>